<dbReference type="STRING" id="43041.A0A182JXD1"/>
<keyword evidence="1" id="KW-0732">Signal</keyword>
<evidence type="ECO:0008006" key="4">
    <source>
        <dbReference type="Google" id="ProtNLM"/>
    </source>
</evidence>
<evidence type="ECO:0000313" key="3">
    <source>
        <dbReference type="Proteomes" id="UP000075881"/>
    </source>
</evidence>
<organism evidence="2 3">
    <name type="scientific">Anopheles christyi</name>
    <dbReference type="NCBI Taxonomy" id="43041"/>
    <lineage>
        <taxon>Eukaryota</taxon>
        <taxon>Metazoa</taxon>
        <taxon>Ecdysozoa</taxon>
        <taxon>Arthropoda</taxon>
        <taxon>Hexapoda</taxon>
        <taxon>Insecta</taxon>
        <taxon>Pterygota</taxon>
        <taxon>Neoptera</taxon>
        <taxon>Endopterygota</taxon>
        <taxon>Diptera</taxon>
        <taxon>Nematocera</taxon>
        <taxon>Culicoidea</taxon>
        <taxon>Culicidae</taxon>
        <taxon>Anophelinae</taxon>
        <taxon>Anopheles</taxon>
    </lineage>
</organism>
<accession>A0A182JXD1</accession>
<dbReference type="AlphaFoldDB" id="A0A182JXD1"/>
<sequence>MMTPAGRTSDGWWRRMILTVAFVLLQLLRPGAGDYENTWNFYYEQPCCGSGQSNVAGISINGQHHLRHHRVFGCPLRYTSRAWCGRFTPMLPFFEDERNDLVYPREANFNLSMAE</sequence>
<reference evidence="3" key="1">
    <citation type="submission" date="2013-03" db="EMBL/GenBank/DDBJ databases">
        <title>The Genome Sequence of Anopheles christyi ACHKN1017.</title>
        <authorList>
            <consortium name="The Broad Institute Genomics Platform"/>
            <person name="Neafsey D.E."/>
            <person name="Besansky N."/>
            <person name="Walker B."/>
            <person name="Young S.K."/>
            <person name="Zeng Q."/>
            <person name="Gargeya S."/>
            <person name="Fitzgerald M."/>
            <person name="Haas B."/>
            <person name="Abouelleil A."/>
            <person name="Allen A.W."/>
            <person name="Alvarado L."/>
            <person name="Arachchi H.M."/>
            <person name="Berlin A.M."/>
            <person name="Chapman S.B."/>
            <person name="Gainer-Dewar J."/>
            <person name="Goldberg J."/>
            <person name="Griggs A."/>
            <person name="Gujja S."/>
            <person name="Hansen M."/>
            <person name="Howarth C."/>
            <person name="Imamovic A."/>
            <person name="Ireland A."/>
            <person name="Larimer J."/>
            <person name="McCowan C."/>
            <person name="Murphy C."/>
            <person name="Pearson M."/>
            <person name="Poon T.W."/>
            <person name="Priest M."/>
            <person name="Roberts A."/>
            <person name="Saif S."/>
            <person name="Shea T."/>
            <person name="Sisk P."/>
            <person name="Sykes S."/>
            <person name="Wortman J."/>
            <person name="Nusbaum C."/>
            <person name="Birren B."/>
        </authorList>
    </citation>
    <scope>NUCLEOTIDE SEQUENCE [LARGE SCALE GENOMIC DNA]</scope>
    <source>
        <strain evidence="3">ACHKN1017</strain>
    </source>
</reference>
<dbReference type="Proteomes" id="UP000075881">
    <property type="component" value="Unassembled WGS sequence"/>
</dbReference>
<evidence type="ECO:0000256" key="1">
    <source>
        <dbReference type="SAM" id="SignalP"/>
    </source>
</evidence>
<evidence type="ECO:0000313" key="2">
    <source>
        <dbReference type="EnsemblMetazoa" id="ACHR003163-PA"/>
    </source>
</evidence>
<dbReference type="VEuPathDB" id="VectorBase:ACHR003163"/>
<dbReference type="EnsemblMetazoa" id="ACHR003163-RA">
    <property type="protein sequence ID" value="ACHR003163-PA"/>
    <property type="gene ID" value="ACHR003163"/>
</dbReference>
<reference evidence="2" key="2">
    <citation type="submission" date="2020-05" db="UniProtKB">
        <authorList>
            <consortium name="EnsemblMetazoa"/>
        </authorList>
    </citation>
    <scope>IDENTIFICATION</scope>
    <source>
        <strain evidence="2">ACHKN1017</strain>
    </source>
</reference>
<feature type="chain" id="PRO_5008124750" description="Lipase domain-containing protein" evidence="1">
    <location>
        <begin position="34"/>
        <end position="115"/>
    </location>
</feature>
<feature type="signal peptide" evidence="1">
    <location>
        <begin position="1"/>
        <end position="33"/>
    </location>
</feature>
<proteinExistence type="predicted"/>
<name>A0A182JXD1_9DIPT</name>
<keyword evidence="3" id="KW-1185">Reference proteome</keyword>
<protein>
    <recommendedName>
        <fullName evidence="4">Lipase domain-containing protein</fullName>
    </recommendedName>
</protein>